<gene>
    <name evidence="5" type="ORF">RF55_2570</name>
</gene>
<dbReference type="Proteomes" id="UP000036403">
    <property type="component" value="Unassembled WGS sequence"/>
</dbReference>
<dbReference type="AlphaFoldDB" id="A0A0J7L2V4"/>
<evidence type="ECO:0000313" key="6">
    <source>
        <dbReference type="Proteomes" id="UP000036403"/>
    </source>
</evidence>
<reference evidence="5 6" key="1">
    <citation type="submission" date="2015-04" db="EMBL/GenBank/DDBJ databases">
        <title>Lasius niger genome sequencing.</title>
        <authorList>
            <person name="Konorov E.A."/>
            <person name="Nikitin M.A."/>
            <person name="Kirill M.V."/>
            <person name="Chang P."/>
        </authorList>
    </citation>
    <scope>NUCLEOTIDE SEQUENCE [LARGE SCALE GENOMIC DNA]</scope>
    <source>
        <tissue evidence="5">Whole</tissue>
    </source>
</reference>
<evidence type="ECO:0000259" key="4">
    <source>
        <dbReference type="Pfam" id="PF17136"/>
    </source>
</evidence>
<comment type="caution">
    <text evidence="5">The sequence shown here is derived from an EMBL/GenBank/DDBJ whole genome shotgun (WGS) entry which is preliminary data.</text>
</comment>
<dbReference type="InterPro" id="IPR057264">
    <property type="entry name" value="Ribosomal_uL24_C"/>
</dbReference>
<dbReference type="Pfam" id="PF17136">
    <property type="entry name" value="ribosomal_L24"/>
    <property type="match status" value="1"/>
</dbReference>
<proteinExistence type="inferred from homology"/>
<evidence type="ECO:0000313" key="5">
    <source>
        <dbReference type="EMBL" id="KMQ97112.1"/>
    </source>
</evidence>
<dbReference type="STRING" id="67767.A0A0J7L2V4"/>
<evidence type="ECO:0000256" key="3">
    <source>
        <dbReference type="ARBA" id="ARBA00023274"/>
    </source>
</evidence>
<dbReference type="InterPro" id="IPR014722">
    <property type="entry name" value="Rib_uL2_dom2"/>
</dbReference>
<comment type="similarity">
    <text evidence="1">Belongs to the universal ribosomal protein uL24 family.</text>
</comment>
<dbReference type="GO" id="GO:1990904">
    <property type="term" value="C:ribonucleoprotein complex"/>
    <property type="evidence" value="ECO:0007669"/>
    <property type="project" value="UniProtKB-KW"/>
</dbReference>
<sequence length="122" mass="14244">MMKDKQFPGLYMQEEQPLLVTSQVQLVDPSDMQGTAIEWRYTEDGQKVRISLRTGRTIPIPVSSEETIDYKSPNLYKEQSKDTSKADAEKITFMPSLKTFEMDIMDEMGIKDDRIQKSCYWY</sequence>
<dbReference type="EMBL" id="LBMM01000983">
    <property type="protein sequence ID" value="KMQ97112.1"/>
    <property type="molecule type" value="Genomic_DNA"/>
</dbReference>
<evidence type="ECO:0000256" key="2">
    <source>
        <dbReference type="ARBA" id="ARBA00022980"/>
    </source>
</evidence>
<dbReference type="InterPro" id="IPR003256">
    <property type="entry name" value="Ribosomal_uL24"/>
</dbReference>
<keyword evidence="2 5" id="KW-0689">Ribosomal protein</keyword>
<keyword evidence="6" id="KW-1185">Reference proteome</keyword>
<dbReference type="GO" id="GO:0003735">
    <property type="term" value="F:structural constituent of ribosome"/>
    <property type="evidence" value="ECO:0007669"/>
    <property type="project" value="InterPro"/>
</dbReference>
<feature type="domain" description="Large ribosomal subunit protein uL24 C-terminal" evidence="4">
    <location>
        <begin position="4"/>
        <end position="58"/>
    </location>
</feature>
<dbReference type="PANTHER" id="PTHR12903">
    <property type="entry name" value="MITOCHONDRIAL RIBOSOMAL PROTEIN L24"/>
    <property type="match status" value="1"/>
</dbReference>
<name>A0A0J7L2V4_LASNI</name>
<dbReference type="Gene3D" id="2.30.30.30">
    <property type="match status" value="1"/>
</dbReference>
<accession>A0A0J7L2V4</accession>
<dbReference type="PaxDb" id="67767-A0A0J7L2V4"/>
<dbReference type="OrthoDB" id="359154at2759"/>
<dbReference type="GO" id="GO:0006412">
    <property type="term" value="P:translation"/>
    <property type="evidence" value="ECO:0007669"/>
    <property type="project" value="InterPro"/>
</dbReference>
<dbReference type="GO" id="GO:0005840">
    <property type="term" value="C:ribosome"/>
    <property type="evidence" value="ECO:0007669"/>
    <property type="project" value="UniProtKB-KW"/>
</dbReference>
<organism evidence="5 6">
    <name type="scientific">Lasius niger</name>
    <name type="common">Black garden ant</name>
    <dbReference type="NCBI Taxonomy" id="67767"/>
    <lineage>
        <taxon>Eukaryota</taxon>
        <taxon>Metazoa</taxon>
        <taxon>Ecdysozoa</taxon>
        <taxon>Arthropoda</taxon>
        <taxon>Hexapoda</taxon>
        <taxon>Insecta</taxon>
        <taxon>Pterygota</taxon>
        <taxon>Neoptera</taxon>
        <taxon>Endopterygota</taxon>
        <taxon>Hymenoptera</taxon>
        <taxon>Apocrita</taxon>
        <taxon>Aculeata</taxon>
        <taxon>Formicoidea</taxon>
        <taxon>Formicidae</taxon>
        <taxon>Formicinae</taxon>
        <taxon>Lasius</taxon>
        <taxon>Lasius</taxon>
    </lineage>
</organism>
<evidence type="ECO:0000256" key="1">
    <source>
        <dbReference type="ARBA" id="ARBA00010618"/>
    </source>
</evidence>
<protein>
    <submittedName>
        <fullName evidence="5">Putative 39s ribosomal protein mitochondrial-like protein</fullName>
    </submittedName>
</protein>
<keyword evidence="3" id="KW-0687">Ribonucleoprotein</keyword>